<reference evidence="11" key="1">
    <citation type="submission" date="2021-05" db="EMBL/GenBank/DDBJ databases">
        <authorList>
            <person name="Tigano A."/>
        </authorList>
    </citation>
    <scope>NUCLEOTIDE SEQUENCE</scope>
</reference>
<evidence type="ECO:0000259" key="10">
    <source>
        <dbReference type="SMART" id="SM01363"/>
    </source>
</evidence>
<dbReference type="GO" id="GO:0030141">
    <property type="term" value="C:secretory granule"/>
    <property type="evidence" value="ECO:0007669"/>
    <property type="project" value="TreeGrafter"/>
</dbReference>
<evidence type="ECO:0000256" key="8">
    <source>
        <dbReference type="SAM" id="MobiDB-lite"/>
    </source>
</evidence>
<feature type="signal peptide" evidence="9">
    <location>
        <begin position="1"/>
        <end position="25"/>
    </location>
</feature>
<feature type="domain" description="Pro-opiomelanocortin/corticotropin ACTH central region" evidence="10">
    <location>
        <begin position="192"/>
        <end position="232"/>
    </location>
</feature>
<dbReference type="Pfam" id="PF00976">
    <property type="entry name" value="ACTH_domain"/>
    <property type="match status" value="2"/>
</dbReference>
<dbReference type="GO" id="GO:0001664">
    <property type="term" value="F:G protein-coupled receptor binding"/>
    <property type="evidence" value="ECO:0007669"/>
    <property type="project" value="TreeGrafter"/>
</dbReference>
<comment type="function">
    <text evidence="1">Stimulates the adrenal glands to release cortisol.</text>
</comment>
<evidence type="ECO:0000256" key="5">
    <source>
        <dbReference type="ARBA" id="ARBA00022685"/>
    </source>
</evidence>
<evidence type="ECO:0000256" key="1">
    <source>
        <dbReference type="ARBA" id="ARBA00002965"/>
    </source>
</evidence>
<evidence type="ECO:0000313" key="11">
    <source>
        <dbReference type="EMBL" id="CAG5928052.1"/>
    </source>
</evidence>
<keyword evidence="12" id="KW-1185">Reference proteome</keyword>
<name>A0A8S4B994_9TELE</name>
<evidence type="ECO:0000313" key="12">
    <source>
        <dbReference type="Proteomes" id="UP000677803"/>
    </source>
</evidence>
<gene>
    <name evidence="11" type="ORF">MMEN_LOCUS11715</name>
</gene>
<comment type="similarity">
    <text evidence="3">Belongs to the POMC family.</text>
</comment>
<dbReference type="PANTHER" id="PTHR11416">
    <property type="entry name" value="PRO-OPIOMELANOCORTIN"/>
    <property type="match status" value="1"/>
</dbReference>
<keyword evidence="5" id="KW-0165">Cleavage on pair of basic residues</keyword>
<evidence type="ECO:0000256" key="2">
    <source>
        <dbReference type="ARBA" id="ARBA00004613"/>
    </source>
</evidence>
<protein>
    <submittedName>
        <fullName evidence="11">(Atlantic silverside) hypothetical protein</fullName>
    </submittedName>
</protein>
<evidence type="ECO:0000256" key="7">
    <source>
        <dbReference type="ARBA" id="ARBA00022729"/>
    </source>
</evidence>
<evidence type="ECO:0000256" key="3">
    <source>
        <dbReference type="ARBA" id="ARBA00005832"/>
    </source>
</evidence>
<dbReference type="GO" id="GO:2000852">
    <property type="term" value="P:regulation of corticosterone secretion"/>
    <property type="evidence" value="ECO:0007669"/>
    <property type="project" value="TreeGrafter"/>
</dbReference>
<dbReference type="InterPro" id="IPR013531">
    <property type="entry name" value="Mcrtin_ACTH_cent"/>
</dbReference>
<sequence>MRLKMMCHLRFFVALMASMCIPCFGSWCLDSSICNNLTSEDRILDCVHYCMSVIQTEIPDLGASTLQVDDDDDDLLLNAVLASEDKLSDPSESGVRAHDEQRRSYSMEHFRWGKPSGRKRRPVKVFASSLEGGGSSEISFPFRARRHLSSGGKDGAQVGVRKRNLQNEGSPVSRVSPRAHAPVNQQERKEGTYRMSHFRWGSPPASKRNGSLIKPREEKPQGQLAKFFRNILVKDMHKIMG</sequence>
<dbReference type="PANTHER" id="PTHR11416:SF7">
    <property type="entry name" value="PRO-OPIOMELANOCORTIN"/>
    <property type="match status" value="1"/>
</dbReference>
<dbReference type="GO" id="GO:0005179">
    <property type="term" value="F:hormone activity"/>
    <property type="evidence" value="ECO:0007669"/>
    <property type="project" value="UniProtKB-KW"/>
</dbReference>
<dbReference type="EMBL" id="CAJRST010012224">
    <property type="protein sequence ID" value="CAG5928052.1"/>
    <property type="molecule type" value="Genomic_DNA"/>
</dbReference>
<keyword evidence="7 9" id="KW-0732">Signal</keyword>
<dbReference type="GO" id="GO:0005615">
    <property type="term" value="C:extracellular space"/>
    <property type="evidence" value="ECO:0007669"/>
    <property type="project" value="TreeGrafter"/>
</dbReference>
<keyword evidence="6" id="KW-0372">Hormone</keyword>
<organism evidence="11 12">
    <name type="scientific">Menidia menidia</name>
    <name type="common">Atlantic silverside</name>
    <dbReference type="NCBI Taxonomy" id="238744"/>
    <lineage>
        <taxon>Eukaryota</taxon>
        <taxon>Metazoa</taxon>
        <taxon>Chordata</taxon>
        <taxon>Craniata</taxon>
        <taxon>Vertebrata</taxon>
        <taxon>Euteleostomi</taxon>
        <taxon>Actinopterygii</taxon>
        <taxon>Neopterygii</taxon>
        <taxon>Teleostei</taxon>
        <taxon>Neoteleostei</taxon>
        <taxon>Acanthomorphata</taxon>
        <taxon>Ovalentaria</taxon>
        <taxon>Atherinomorphae</taxon>
        <taxon>Atheriniformes</taxon>
        <taxon>Atherinopsidae</taxon>
        <taxon>Menidiinae</taxon>
        <taxon>Menidia</taxon>
    </lineage>
</organism>
<evidence type="ECO:0000256" key="4">
    <source>
        <dbReference type="ARBA" id="ARBA00022525"/>
    </source>
</evidence>
<dbReference type="InterPro" id="IPR001941">
    <property type="entry name" value="PMOC"/>
</dbReference>
<dbReference type="Pfam" id="PF08384">
    <property type="entry name" value="NPP"/>
    <property type="match status" value="1"/>
</dbReference>
<dbReference type="PRINTS" id="PR00383">
    <property type="entry name" value="MELANOCORTIN"/>
</dbReference>
<proteinExistence type="inferred from homology"/>
<accession>A0A8S4B994</accession>
<feature type="domain" description="Pro-opiomelanocortin/corticotropin ACTH central region" evidence="10">
    <location>
        <begin position="104"/>
        <end position="144"/>
    </location>
</feature>
<dbReference type="OrthoDB" id="8962839at2759"/>
<dbReference type="SMART" id="SM01363">
    <property type="entry name" value="ACTH_domain"/>
    <property type="match status" value="2"/>
</dbReference>
<dbReference type="Proteomes" id="UP000677803">
    <property type="component" value="Unassembled WGS sequence"/>
</dbReference>
<feature type="chain" id="PRO_5035828579" evidence="9">
    <location>
        <begin position="26"/>
        <end position="241"/>
    </location>
</feature>
<dbReference type="InterPro" id="IPR013593">
    <property type="entry name" value="Melanocortin_N"/>
</dbReference>
<evidence type="ECO:0000256" key="6">
    <source>
        <dbReference type="ARBA" id="ARBA00022702"/>
    </source>
</evidence>
<dbReference type="InterPro" id="IPR050878">
    <property type="entry name" value="POMC-derived_peptides"/>
</dbReference>
<comment type="caution">
    <text evidence="11">The sequence shown here is derived from an EMBL/GenBank/DDBJ whole genome shotgun (WGS) entry which is preliminary data.</text>
</comment>
<keyword evidence="4" id="KW-0964">Secreted</keyword>
<evidence type="ECO:0000256" key="9">
    <source>
        <dbReference type="SAM" id="SignalP"/>
    </source>
</evidence>
<comment type="subcellular location">
    <subcellularLocation>
        <location evidence="2">Secreted</location>
    </subcellularLocation>
</comment>
<dbReference type="AlphaFoldDB" id="A0A8S4B994"/>
<feature type="region of interest" description="Disordered" evidence="8">
    <location>
        <begin position="166"/>
        <end position="214"/>
    </location>
</feature>